<keyword evidence="1" id="KW-0472">Membrane</keyword>
<dbReference type="Proteomes" id="UP001165423">
    <property type="component" value="Unassembled WGS sequence"/>
</dbReference>
<protein>
    <submittedName>
        <fullName evidence="2">DUF4381 family protein</fullName>
    </submittedName>
</protein>
<keyword evidence="3" id="KW-1185">Reference proteome</keyword>
<dbReference type="EMBL" id="JALGCL010000001">
    <property type="protein sequence ID" value="MCJ0825535.1"/>
    <property type="molecule type" value="Genomic_DNA"/>
</dbReference>
<dbReference type="RefSeq" id="WP_243319966.1">
    <property type="nucleotide sequence ID" value="NZ_JALGCL010000001.1"/>
</dbReference>
<keyword evidence="1" id="KW-0812">Transmembrane</keyword>
<gene>
    <name evidence="2" type="ORF">MQC88_06110</name>
</gene>
<reference evidence="2 3" key="1">
    <citation type="submission" date="2022-03" db="EMBL/GenBank/DDBJ databases">
        <title>Luteimonas soily sp. nov., a novel bacterium isolated from the soil.</title>
        <authorList>
            <person name="Zhang X."/>
        </authorList>
    </citation>
    <scope>NUCLEOTIDE SEQUENCE [LARGE SCALE GENOMIC DNA]</scope>
    <source>
        <strain evidence="2 3">50</strain>
    </source>
</reference>
<dbReference type="Pfam" id="PF14316">
    <property type="entry name" value="DUF4381"/>
    <property type="match status" value="1"/>
</dbReference>
<keyword evidence="1" id="KW-1133">Transmembrane helix</keyword>
<dbReference type="InterPro" id="IPR025489">
    <property type="entry name" value="DUF4381"/>
</dbReference>
<evidence type="ECO:0000256" key="1">
    <source>
        <dbReference type="SAM" id="Phobius"/>
    </source>
</evidence>
<organism evidence="2 3">
    <name type="scientific">Cognatiluteimonas sedimenti</name>
    <dbReference type="NCBI Taxonomy" id="2927791"/>
    <lineage>
        <taxon>Bacteria</taxon>
        <taxon>Pseudomonadati</taxon>
        <taxon>Pseudomonadota</taxon>
        <taxon>Gammaproteobacteria</taxon>
        <taxon>Lysobacterales</taxon>
        <taxon>Lysobacteraceae</taxon>
        <taxon>Cognatiluteimonas</taxon>
    </lineage>
</organism>
<evidence type="ECO:0000313" key="2">
    <source>
        <dbReference type="EMBL" id="MCJ0825535.1"/>
    </source>
</evidence>
<feature type="transmembrane region" description="Helical" evidence="1">
    <location>
        <begin position="27"/>
        <end position="47"/>
    </location>
</feature>
<evidence type="ECO:0000313" key="3">
    <source>
        <dbReference type="Proteomes" id="UP001165423"/>
    </source>
</evidence>
<name>A0ABT0A3J7_9GAMM</name>
<sequence>MPHSDPALVLRDIHQPPAPPWWPPAPGWWIVAALLLLVSVVAAGIAWRRQHRRRALQRLFDDSVRAAATPAAQLAAVSELLRRAARRRDPRADTLQGEDWLQFLDQGSNPPLLAGDAGRLLLEGGFRRDVDAGAVADLLPRARARFLDWMAR</sequence>
<accession>A0ABT0A3J7</accession>
<comment type="caution">
    <text evidence="2">The sequence shown here is derived from an EMBL/GenBank/DDBJ whole genome shotgun (WGS) entry which is preliminary data.</text>
</comment>
<proteinExistence type="predicted"/>